<evidence type="ECO:0000259" key="4">
    <source>
        <dbReference type="Pfam" id="PF01301"/>
    </source>
</evidence>
<dbReference type="InterPro" id="IPR017853">
    <property type="entry name" value="GH"/>
</dbReference>
<keyword evidence="3" id="KW-0732">Signal</keyword>
<dbReference type="Proteomes" id="UP000175968">
    <property type="component" value="Chromosome"/>
</dbReference>
<comment type="similarity">
    <text evidence="1 2">Belongs to the glycosyl hydrolase 35 family.</text>
</comment>
<protein>
    <recommendedName>
        <fullName evidence="4">Glycoside hydrolase 35 catalytic domain-containing protein</fullName>
    </recommendedName>
</protein>
<dbReference type="InterPro" id="IPR001944">
    <property type="entry name" value="Glycoside_Hdrlase_35"/>
</dbReference>
<dbReference type="AlphaFoldDB" id="A0AAC9N7G0"/>
<dbReference type="Gene3D" id="3.20.20.80">
    <property type="entry name" value="Glycosidases"/>
    <property type="match status" value="1"/>
</dbReference>
<evidence type="ECO:0000313" key="6">
    <source>
        <dbReference type="Proteomes" id="UP000175968"/>
    </source>
</evidence>
<dbReference type="PANTHER" id="PTHR23421">
    <property type="entry name" value="BETA-GALACTOSIDASE RELATED"/>
    <property type="match status" value="1"/>
</dbReference>
<dbReference type="RefSeq" id="WP_051877671.1">
    <property type="nucleotide sequence ID" value="NZ_CP017479.1"/>
</dbReference>
<feature type="signal peptide" evidence="3">
    <location>
        <begin position="1"/>
        <end position="20"/>
    </location>
</feature>
<evidence type="ECO:0000256" key="3">
    <source>
        <dbReference type="SAM" id="SignalP"/>
    </source>
</evidence>
<name>A0AAC9N7G0_9FLAO</name>
<evidence type="ECO:0000313" key="5">
    <source>
        <dbReference type="EMBL" id="AOW10393.1"/>
    </source>
</evidence>
<keyword evidence="6" id="KW-1185">Reference proteome</keyword>
<evidence type="ECO:0000256" key="1">
    <source>
        <dbReference type="ARBA" id="ARBA00009809"/>
    </source>
</evidence>
<evidence type="ECO:0000256" key="2">
    <source>
        <dbReference type="RuleBase" id="RU003679"/>
    </source>
</evidence>
<feature type="chain" id="PRO_5042009634" description="Glycoside hydrolase 35 catalytic domain-containing protein" evidence="3">
    <location>
        <begin position="21"/>
        <end position="837"/>
    </location>
</feature>
<dbReference type="EMBL" id="CP017479">
    <property type="protein sequence ID" value="AOW10393.1"/>
    <property type="molecule type" value="Genomic_DNA"/>
</dbReference>
<sequence>MKKKFLLLLMACISFLEINAQNRLQYDIKIKSTNATVVTPDIKRGTSVGPNGASFGYTGNYLLRNGKPWFPVMGEFHYERYNANQWEQEIIAMKAGGVAIISTYVIWILHEMREGVFDWSGDNNLNRFLALCKKHGMFVWVRPGPWAHAEIKNGGFPDWLMAKKIKLRTDDPVYLRYADLFFKQVAEQCEGYYFKEGGPIIGVQVENELNFKNAPDYEHMKTLKKIAIQNGMDVPYYSAFAPGPDNQDEFFFTLGSYPDSPWNTSTKKLIKPVFFIKPLKADDDIGSDLLGKVDNKVRSNYPLISAELGGGMQNTYHRRVDVSASDVAANIFVKLAAGLNGFGYYMYHGCMNPLDWTNDYGFHETRISNYPNDLSMVNYDFQAPLGAMGIPAQSFSELKLMNLFAQDYGDRLVETRPYFPSKFKVSMVSKDTVQSSIRTKNGAGFIFLSNYQRLVSLPEIKDFQLSLNNGSTTEAVPAKPITFPANHYVIWPYKLEMQSVLLKYATVQPLSILNNGGTKTFVFFRDAIAPEMVFDNSTIKKVSALKGCLWNEKEGTITSDKQEGSFYFEITSKNGEQVKVLVVTRELALQTYKINYGDKQEALVFTDALLRQETTNQYSLEIANKDGKIAVKTYPSSDLVVKSVSNGINCKPVTTDNFLGSFVLNPSVVNKPSVNFTPIVDNDVEAAQKFKDSMLTEFKKSTAFKPLQPGPLYKATFHSLPNQQLYQSTYNCKPSTGVVDWEVSVNYDGDYMTMYQKNKLVYDQFNYNNICKFRLNYVSKNTADPIVIQVLPVEKQYEIYWESLEKTLDDQLKAKVKKIDIVPVYRYKVSIEKQMKK</sequence>
<dbReference type="SUPFAM" id="SSF51445">
    <property type="entry name" value="(Trans)glycosidases"/>
    <property type="match status" value="1"/>
</dbReference>
<dbReference type="InterPro" id="IPR031330">
    <property type="entry name" value="Gly_Hdrlase_35_cat"/>
</dbReference>
<accession>A0AAC9N7G0</accession>
<proteinExistence type="inferred from homology"/>
<organism evidence="5 6">
    <name type="scientific">Flavobacterium gilvum</name>
    <dbReference type="NCBI Taxonomy" id="1492737"/>
    <lineage>
        <taxon>Bacteria</taxon>
        <taxon>Pseudomonadati</taxon>
        <taxon>Bacteroidota</taxon>
        <taxon>Flavobacteriia</taxon>
        <taxon>Flavobacteriales</taxon>
        <taxon>Flavobacteriaceae</taxon>
        <taxon>Flavobacterium</taxon>
    </lineage>
</organism>
<dbReference type="Pfam" id="PF01301">
    <property type="entry name" value="Glyco_hydro_35"/>
    <property type="match status" value="1"/>
</dbReference>
<gene>
    <name evidence="5" type="ORF">EM308_13270</name>
</gene>
<reference evidence="5 6" key="1">
    <citation type="submission" date="2016-10" db="EMBL/GenBank/DDBJ databases">
        <title>Flavobacterium gilvum sp. nov., isolated from stream water.</title>
        <authorList>
            <person name="Shin S.-K."/>
            <person name="Cho Y.-J."/>
            <person name="Yi H."/>
        </authorList>
    </citation>
    <scope>NUCLEOTIDE SEQUENCE [LARGE SCALE GENOMIC DNA]</scope>
    <source>
        <strain evidence="5 6">EM1308</strain>
    </source>
</reference>
<dbReference type="GO" id="GO:0005975">
    <property type="term" value="P:carbohydrate metabolic process"/>
    <property type="evidence" value="ECO:0007669"/>
    <property type="project" value="InterPro"/>
</dbReference>
<feature type="domain" description="Glycoside hydrolase 35 catalytic" evidence="4">
    <location>
        <begin position="62"/>
        <end position="401"/>
    </location>
</feature>
<dbReference type="PRINTS" id="PR00742">
    <property type="entry name" value="GLHYDRLASE35"/>
</dbReference>
<dbReference type="KEGG" id="fgl:EM308_13270"/>
<dbReference type="GO" id="GO:0004553">
    <property type="term" value="F:hydrolase activity, hydrolyzing O-glycosyl compounds"/>
    <property type="evidence" value="ECO:0007669"/>
    <property type="project" value="InterPro"/>
</dbReference>